<organism evidence="1 2">
    <name type="scientific">Candidatus Epulonipiscium fishelsonii</name>
    <dbReference type="NCBI Taxonomy" id="77094"/>
    <lineage>
        <taxon>Bacteria</taxon>
        <taxon>Bacillati</taxon>
        <taxon>Bacillota</taxon>
        <taxon>Clostridia</taxon>
        <taxon>Lachnospirales</taxon>
        <taxon>Lachnospiraceae</taxon>
        <taxon>Candidatus Epulonipiscium</taxon>
    </lineage>
</organism>
<comment type="caution">
    <text evidence="1">The sequence shown here is derived from an EMBL/GenBank/DDBJ whole genome shotgun (WGS) entry which is preliminary data.</text>
</comment>
<dbReference type="EMBL" id="LJDB01000109">
    <property type="protein sequence ID" value="ONI37529.1"/>
    <property type="molecule type" value="Genomic_DNA"/>
</dbReference>
<reference evidence="1" key="1">
    <citation type="submission" date="2016-08" db="EMBL/GenBank/DDBJ databases">
        <authorList>
            <person name="Ngugi D.K."/>
            <person name="Miyake S."/>
            <person name="Stingl U."/>
        </authorList>
    </citation>
    <scope>NUCLEOTIDE SEQUENCE</scope>
    <source>
        <strain evidence="1">SCG-B11WGA-EpuloA1</strain>
    </source>
</reference>
<protein>
    <submittedName>
        <fullName evidence="1">Uncharacterized protein</fullName>
    </submittedName>
</protein>
<keyword evidence="2" id="KW-1185">Reference proteome</keyword>
<dbReference type="Proteomes" id="UP000188605">
    <property type="component" value="Unassembled WGS sequence"/>
</dbReference>
<name>A0ACC8X766_9FIRM</name>
<sequence>MKITQIRLNNFRNYDNLELNLSQNRNIFIGDNAQGKTNILEAIYMCATARSHRTNYAKEAIKFEQMQAIINLKLQKKYFDESIEFTLNRTNKIVNINSQPLKKVKELFGCLSLIMFSPEDLEIIKKSPKDRRKFIDLALCQYDKVYYHDLQQYCKILNQRNNLLKQKNTQPEILDSWDEQLIYYGLRTIEKRKKFIGILNKLANKIHLEISNQNENLEIIYTPNCSQENFVNKLLANRKKDIIAKTTSIGPHKDDFKILINNYETKIYGSQGQQRTAILSIKIAELENLKQTLNDYPILLLDDVLSELDSKRQAYLMNYTKHIQTFITGTEINPLLSKNTEKSRIYFVTNGNVRI</sequence>
<gene>
    <name evidence="1" type="ORF">AN396_12750</name>
</gene>
<proteinExistence type="predicted"/>
<evidence type="ECO:0000313" key="2">
    <source>
        <dbReference type="Proteomes" id="UP000188605"/>
    </source>
</evidence>
<accession>A0ACC8X766</accession>
<evidence type="ECO:0000313" key="1">
    <source>
        <dbReference type="EMBL" id="ONI37529.1"/>
    </source>
</evidence>